<name>A0AA51MU68_9GAMM</name>
<dbReference type="AlphaFoldDB" id="A0AA51MU68"/>
<dbReference type="EMBL" id="JAVFKN010000002">
    <property type="protein sequence ID" value="MDQ5767586.1"/>
    <property type="molecule type" value="Genomic_DNA"/>
</dbReference>
<accession>A0AA51MU68</accession>
<dbReference type="EMBL" id="CP133217">
    <property type="protein sequence ID" value="WML88532.1"/>
    <property type="molecule type" value="Genomic_DNA"/>
</dbReference>
<dbReference type="Proteomes" id="UP001229862">
    <property type="component" value="Chromosome"/>
</dbReference>
<protein>
    <submittedName>
        <fullName evidence="2">Uncharacterized protein</fullName>
    </submittedName>
</protein>
<dbReference type="Proteomes" id="UP001223336">
    <property type="component" value="Unassembled WGS sequence"/>
</dbReference>
<gene>
    <name evidence="1" type="ORF">RCC75_03560</name>
    <name evidence="2" type="ORF">RCG00_09175</name>
</gene>
<sequence length="405" mass="44688">MQWVRFEYRYSVAISLGLLLTCGLPKFVIAEPVQTIDVEYWLDRAAQACQAGDQATLDTVSDQLRGLMNESSVLEVSLQRYIQQWLVLFQHGVCLPEQLQQRSSAPDESLKGQITLSTSIGYLDNVNLGTRHENLSINNPFGDGKVNLQVDERSRPLSSSFVNVRGTYQVMNAHGGTDYAAALQQVYPDEPDYNMTGLAAGRQWQADESAKEAHFSLVSDPDGNTRASLGGVYHQVLSIENTDVVRNTRASIGARYDVYPQQAEQNAVFVDAGIKRQQLLPEGGQLSTGIILNYDHALGSRPGGSRVGLDLSGSWNGESMAGWSPSLGATLSYKRDDDAYNRALFSEGVRNQTQARLELGLSKKITNSNRIAVKYTLDKSQDREIPLFDLPLGNTLGITFEHHLD</sequence>
<dbReference type="RefSeq" id="WP_308133751.1">
    <property type="nucleotide sequence ID" value="NZ_CP133217.1"/>
</dbReference>
<proteinExistence type="predicted"/>
<keyword evidence="3" id="KW-1185">Reference proteome</keyword>
<evidence type="ECO:0000313" key="3">
    <source>
        <dbReference type="Proteomes" id="UP001223336"/>
    </source>
</evidence>
<organism evidence="2">
    <name type="scientific">Thiothrix subterranea</name>
    <dbReference type="NCBI Taxonomy" id="2735563"/>
    <lineage>
        <taxon>Bacteria</taxon>
        <taxon>Pseudomonadati</taxon>
        <taxon>Pseudomonadota</taxon>
        <taxon>Gammaproteobacteria</taxon>
        <taxon>Thiotrichales</taxon>
        <taxon>Thiotrichaceae</taxon>
        <taxon>Thiothrix</taxon>
    </lineage>
</organism>
<reference evidence="2 3" key="1">
    <citation type="submission" date="2023-08" db="EMBL/GenBank/DDBJ databases">
        <title>New molecular markers tilS and rpoB for phylogenetic and monitoring studies of the genus Thiothrix biodiversity.</title>
        <authorList>
            <person name="Ravin N.V."/>
            <person name="Smolyakov D."/>
            <person name="Markov N.D."/>
            <person name="Beletsky A.V."/>
            <person name="Mardanov A.V."/>
            <person name="Rudenko T.S."/>
            <person name="Grabovich M.Y."/>
        </authorList>
    </citation>
    <scope>NUCLEOTIDE SEQUENCE</scope>
    <source>
        <strain evidence="2">DNT52</strain>
        <strain evidence="1 3">H33</strain>
    </source>
</reference>
<evidence type="ECO:0000313" key="1">
    <source>
        <dbReference type="EMBL" id="MDQ5767586.1"/>
    </source>
</evidence>
<evidence type="ECO:0000313" key="2">
    <source>
        <dbReference type="EMBL" id="WML88532.1"/>
    </source>
</evidence>